<evidence type="ECO:0000259" key="6">
    <source>
        <dbReference type="Pfam" id="PF02770"/>
    </source>
</evidence>
<dbReference type="SUPFAM" id="SSF47203">
    <property type="entry name" value="Acyl-CoA dehydrogenase C-terminal domain-like"/>
    <property type="match status" value="1"/>
</dbReference>
<comment type="similarity">
    <text evidence="2">Belongs to the acyl-CoA dehydrogenase family.</text>
</comment>
<keyword evidence="3" id="KW-0285">Flavoprotein</keyword>
<evidence type="ECO:0000256" key="4">
    <source>
        <dbReference type="ARBA" id="ARBA00022827"/>
    </source>
</evidence>
<dbReference type="GO" id="GO:0050660">
    <property type="term" value="F:flavin adenine dinucleotide binding"/>
    <property type="evidence" value="ECO:0007669"/>
    <property type="project" value="InterPro"/>
</dbReference>
<dbReference type="InterPro" id="IPR006091">
    <property type="entry name" value="Acyl-CoA_Oxase/DH_mid-dom"/>
</dbReference>
<dbReference type="EMBL" id="BARV01015181">
    <property type="protein sequence ID" value="GAI27796.1"/>
    <property type="molecule type" value="Genomic_DNA"/>
</dbReference>
<reference evidence="8" key="1">
    <citation type="journal article" date="2014" name="Front. Microbiol.">
        <title>High frequency of phylogenetically diverse reductive dehalogenase-homologous genes in deep subseafloor sedimentary metagenomes.</title>
        <authorList>
            <person name="Kawai M."/>
            <person name="Futagami T."/>
            <person name="Toyoda A."/>
            <person name="Takaki Y."/>
            <person name="Nishi S."/>
            <person name="Hori S."/>
            <person name="Arai W."/>
            <person name="Tsubouchi T."/>
            <person name="Morono Y."/>
            <person name="Uchiyama I."/>
            <person name="Ito T."/>
            <person name="Fujiyama A."/>
            <person name="Inagaki F."/>
            <person name="Takami H."/>
        </authorList>
    </citation>
    <scope>NUCLEOTIDE SEQUENCE</scope>
    <source>
        <strain evidence="8">Expedition CK06-06</strain>
    </source>
</reference>
<evidence type="ECO:0000256" key="3">
    <source>
        <dbReference type="ARBA" id="ARBA00022630"/>
    </source>
</evidence>
<feature type="domain" description="Acyl-CoA dehydrogenase/oxidase C-terminal" evidence="5">
    <location>
        <begin position="153"/>
        <end position="295"/>
    </location>
</feature>
<dbReference type="Gene3D" id="1.10.540.10">
    <property type="entry name" value="Acyl-CoA dehydrogenase/oxidase, N-terminal domain"/>
    <property type="match status" value="1"/>
</dbReference>
<evidence type="ECO:0000256" key="1">
    <source>
        <dbReference type="ARBA" id="ARBA00001974"/>
    </source>
</evidence>
<sequence>ALEQICQASMTVGAIMAVNTVPEEAIFRFGSEEQKKTLLAPLARGELLGGIAFTEAETGSDPEAIATIARKSGDGYVITGQKHFVALAPAADLVLVFTKREGKGLNAFVIDTSSPGYNVREPCETMGLRGLGTSVVYLDDLYVPQQNLLGEEGQGFEILLEAITLGRLGVAVEGIAVAQAALELSIDYAKQRKALGKPIARLPAIQWHLAEMASRIEAGRWLVYRTAFLRDQGSDIKYESSVAKLFASQIAVEVTRMAMQVHGSYGTMKTMEVERLYRDAKMTEIYVGISEIQRNL</sequence>
<organism evidence="8">
    <name type="scientific">marine sediment metagenome</name>
    <dbReference type="NCBI Taxonomy" id="412755"/>
    <lineage>
        <taxon>unclassified sequences</taxon>
        <taxon>metagenomes</taxon>
        <taxon>ecological metagenomes</taxon>
    </lineage>
</organism>
<dbReference type="GO" id="GO:0003995">
    <property type="term" value="F:acyl-CoA dehydrogenase activity"/>
    <property type="evidence" value="ECO:0007669"/>
    <property type="project" value="TreeGrafter"/>
</dbReference>
<dbReference type="PANTHER" id="PTHR43884:SF12">
    <property type="entry name" value="ISOVALERYL-COA DEHYDROGENASE, MITOCHONDRIAL-RELATED"/>
    <property type="match status" value="1"/>
</dbReference>
<dbReference type="PANTHER" id="PTHR43884">
    <property type="entry name" value="ACYL-COA DEHYDROGENASE"/>
    <property type="match status" value="1"/>
</dbReference>
<dbReference type="InterPro" id="IPR009100">
    <property type="entry name" value="AcylCoA_DH/oxidase_NM_dom_sf"/>
</dbReference>
<dbReference type="Pfam" id="PF00441">
    <property type="entry name" value="Acyl-CoA_dh_1"/>
    <property type="match status" value="1"/>
</dbReference>
<dbReference type="InterPro" id="IPR037069">
    <property type="entry name" value="AcylCoA_DH/ox_N_sf"/>
</dbReference>
<evidence type="ECO:0000313" key="8">
    <source>
        <dbReference type="EMBL" id="GAI27796.1"/>
    </source>
</evidence>
<evidence type="ECO:0008006" key="9">
    <source>
        <dbReference type="Google" id="ProtNLM"/>
    </source>
</evidence>
<dbReference type="SUPFAM" id="SSF56645">
    <property type="entry name" value="Acyl-CoA dehydrogenase NM domain-like"/>
    <property type="match status" value="1"/>
</dbReference>
<dbReference type="Pfam" id="PF02771">
    <property type="entry name" value="Acyl-CoA_dh_N"/>
    <property type="match status" value="1"/>
</dbReference>
<dbReference type="Gene3D" id="1.20.140.10">
    <property type="entry name" value="Butyryl-CoA Dehydrogenase, subunit A, domain 3"/>
    <property type="match status" value="1"/>
</dbReference>
<dbReference type="AlphaFoldDB" id="X1NC90"/>
<dbReference type="InterPro" id="IPR009075">
    <property type="entry name" value="AcylCo_DH/oxidase_C"/>
</dbReference>
<feature type="domain" description="Acyl-CoA dehydrogenase/oxidase N-terminal" evidence="7">
    <location>
        <begin position="2"/>
        <end position="46"/>
    </location>
</feature>
<protein>
    <recommendedName>
        <fullName evidence="9">Acyl-CoA dehydrogenase/oxidase C-terminal domain-containing protein</fullName>
    </recommendedName>
</protein>
<dbReference type="InterPro" id="IPR046373">
    <property type="entry name" value="Acyl-CoA_Oxase/DH_mid-dom_sf"/>
</dbReference>
<feature type="non-terminal residue" evidence="8">
    <location>
        <position position="1"/>
    </location>
</feature>
<name>X1NC90_9ZZZZ</name>
<evidence type="ECO:0000256" key="2">
    <source>
        <dbReference type="ARBA" id="ARBA00009347"/>
    </source>
</evidence>
<dbReference type="Gene3D" id="2.40.110.10">
    <property type="entry name" value="Butyryl-CoA Dehydrogenase, subunit A, domain 2"/>
    <property type="match status" value="1"/>
</dbReference>
<feature type="non-terminal residue" evidence="8">
    <location>
        <position position="296"/>
    </location>
</feature>
<feature type="domain" description="Acyl-CoA oxidase/dehydrogenase middle" evidence="6">
    <location>
        <begin position="51"/>
        <end position="140"/>
    </location>
</feature>
<evidence type="ECO:0000259" key="5">
    <source>
        <dbReference type="Pfam" id="PF00441"/>
    </source>
</evidence>
<dbReference type="InterPro" id="IPR036250">
    <property type="entry name" value="AcylCo_DH-like_C"/>
</dbReference>
<proteinExistence type="inferred from homology"/>
<dbReference type="Pfam" id="PF02770">
    <property type="entry name" value="Acyl-CoA_dh_M"/>
    <property type="match status" value="1"/>
</dbReference>
<dbReference type="InterPro" id="IPR013786">
    <property type="entry name" value="AcylCoA_DH/ox_N"/>
</dbReference>
<accession>X1NC90</accession>
<keyword evidence="4" id="KW-0274">FAD</keyword>
<gene>
    <name evidence="8" type="ORF">S06H3_26283</name>
</gene>
<comment type="caution">
    <text evidence="8">The sequence shown here is derived from an EMBL/GenBank/DDBJ whole genome shotgun (WGS) entry which is preliminary data.</text>
</comment>
<dbReference type="FunFam" id="1.20.140.10:FF:000004">
    <property type="entry name" value="Acyl-CoA dehydrogenase FadE25"/>
    <property type="match status" value="1"/>
</dbReference>
<evidence type="ECO:0000259" key="7">
    <source>
        <dbReference type="Pfam" id="PF02771"/>
    </source>
</evidence>
<comment type="cofactor">
    <cofactor evidence="1">
        <name>FAD</name>
        <dbReference type="ChEBI" id="CHEBI:57692"/>
    </cofactor>
</comment>